<proteinExistence type="predicted"/>
<dbReference type="Proteomes" id="UP000315908">
    <property type="component" value="Unassembled WGS sequence"/>
</dbReference>
<dbReference type="AlphaFoldDB" id="A0A562MBG3"/>
<name>A0A562MBG3_9SPHI</name>
<sequence>MRFVFLFLEQELKTMNAININFNIFIQIIPDQSQLFSYC</sequence>
<reference evidence="1 2" key="1">
    <citation type="journal article" date="2015" name="Stand. Genomic Sci.">
        <title>Genomic Encyclopedia of Bacterial and Archaeal Type Strains, Phase III: the genomes of soil and plant-associated and newly described type strains.</title>
        <authorList>
            <person name="Whitman W.B."/>
            <person name="Woyke T."/>
            <person name="Klenk H.P."/>
            <person name="Zhou Y."/>
            <person name="Lilburn T.G."/>
            <person name="Beck B.J."/>
            <person name="De Vos P."/>
            <person name="Vandamme P."/>
            <person name="Eisen J.A."/>
            <person name="Garrity G."/>
            <person name="Hugenholtz P."/>
            <person name="Kyrpides N.C."/>
        </authorList>
    </citation>
    <scope>NUCLEOTIDE SEQUENCE [LARGE SCALE GENOMIC DNA]</scope>
    <source>
        <strain evidence="1 2">CGMCC 1.6855</strain>
    </source>
</reference>
<organism evidence="1 2">
    <name type="scientific">Sphingobacterium siyangense</name>
    <dbReference type="NCBI Taxonomy" id="459529"/>
    <lineage>
        <taxon>Bacteria</taxon>
        <taxon>Pseudomonadati</taxon>
        <taxon>Bacteroidota</taxon>
        <taxon>Sphingobacteriia</taxon>
        <taxon>Sphingobacteriales</taxon>
        <taxon>Sphingobacteriaceae</taxon>
        <taxon>Sphingobacterium</taxon>
    </lineage>
</organism>
<gene>
    <name evidence="1" type="ORF">IQ31_03908</name>
</gene>
<protein>
    <submittedName>
        <fullName evidence="1">Uncharacterized protein</fullName>
    </submittedName>
</protein>
<comment type="caution">
    <text evidence="1">The sequence shown here is derived from an EMBL/GenBank/DDBJ whole genome shotgun (WGS) entry which is preliminary data.</text>
</comment>
<evidence type="ECO:0000313" key="1">
    <source>
        <dbReference type="EMBL" id="TWI17172.1"/>
    </source>
</evidence>
<evidence type="ECO:0000313" key="2">
    <source>
        <dbReference type="Proteomes" id="UP000315908"/>
    </source>
</evidence>
<accession>A0A562MBG3</accession>
<dbReference type="EMBL" id="VLKR01000023">
    <property type="protein sequence ID" value="TWI17172.1"/>
    <property type="molecule type" value="Genomic_DNA"/>
</dbReference>